<evidence type="ECO:0000313" key="3">
    <source>
        <dbReference type="Proteomes" id="UP000279994"/>
    </source>
</evidence>
<accession>A0A3N0GF66</accession>
<protein>
    <submittedName>
        <fullName evidence="2">Uncharacterized protein</fullName>
    </submittedName>
</protein>
<feature type="compositionally biased region" description="Low complexity" evidence="1">
    <location>
        <begin position="8"/>
        <end position="20"/>
    </location>
</feature>
<gene>
    <name evidence="2" type="ORF">EFL26_23500</name>
</gene>
<proteinExistence type="predicted"/>
<name>A0A3N0GF66_9ACTN</name>
<feature type="region of interest" description="Disordered" evidence="1">
    <location>
        <begin position="1"/>
        <end position="31"/>
    </location>
</feature>
<dbReference type="RefSeq" id="WP_123225352.1">
    <property type="nucleotide sequence ID" value="NZ_RJSF01000049.1"/>
</dbReference>
<evidence type="ECO:0000256" key="1">
    <source>
        <dbReference type="SAM" id="MobiDB-lite"/>
    </source>
</evidence>
<keyword evidence="3" id="KW-1185">Reference proteome</keyword>
<sequence length="68" mass="7195">MTDNQRIENAAAAREATEAAGHPHARGSRAADIEGGLMRYLAAEAYHEKAAEDAEEKTPGKAKSGTSR</sequence>
<feature type="region of interest" description="Disordered" evidence="1">
    <location>
        <begin position="48"/>
        <end position="68"/>
    </location>
</feature>
<organism evidence="2 3">
    <name type="scientific">Nocardioides pocheonensis</name>
    <dbReference type="NCBI Taxonomy" id="661485"/>
    <lineage>
        <taxon>Bacteria</taxon>
        <taxon>Bacillati</taxon>
        <taxon>Actinomycetota</taxon>
        <taxon>Actinomycetes</taxon>
        <taxon>Propionibacteriales</taxon>
        <taxon>Nocardioidaceae</taxon>
        <taxon>Nocardioides</taxon>
    </lineage>
</organism>
<evidence type="ECO:0000313" key="2">
    <source>
        <dbReference type="EMBL" id="RNM11114.1"/>
    </source>
</evidence>
<dbReference type="AlphaFoldDB" id="A0A3N0GF66"/>
<dbReference type="Proteomes" id="UP000279994">
    <property type="component" value="Unassembled WGS sequence"/>
</dbReference>
<comment type="caution">
    <text evidence="2">The sequence shown here is derived from an EMBL/GenBank/DDBJ whole genome shotgun (WGS) entry which is preliminary data.</text>
</comment>
<dbReference type="EMBL" id="RJSF01000049">
    <property type="protein sequence ID" value="RNM11114.1"/>
    <property type="molecule type" value="Genomic_DNA"/>
</dbReference>
<feature type="compositionally biased region" description="Basic and acidic residues" evidence="1">
    <location>
        <begin position="48"/>
        <end position="59"/>
    </location>
</feature>
<reference evidence="2 3" key="1">
    <citation type="submission" date="2018-11" db="EMBL/GenBank/DDBJ databases">
        <authorList>
            <person name="Li F."/>
        </authorList>
    </citation>
    <scope>NUCLEOTIDE SEQUENCE [LARGE SCALE GENOMIC DNA]</scope>
    <source>
        <strain evidence="2 3">Gsoil 818</strain>
    </source>
</reference>